<keyword evidence="8 19" id="KW-0812">Transmembrane</keyword>
<evidence type="ECO:0000256" key="19">
    <source>
        <dbReference type="RuleBase" id="RU362117"/>
    </source>
</evidence>
<dbReference type="PIRSF" id="PIRSF038885">
    <property type="entry name" value="COB"/>
    <property type="match status" value="1"/>
</dbReference>
<dbReference type="GO" id="GO:0006122">
    <property type="term" value="P:mitochondrial electron transport, ubiquinol to cytochrome c"/>
    <property type="evidence" value="ECO:0007669"/>
    <property type="project" value="TreeGrafter"/>
</dbReference>
<dbReference type="CDD" id="cd00284">
    <property type="entry name" value="Cytochrome_b_N"/>
    <property type="match status" value="1"/>
</dbReference>
<dbReference type="PANTHER" id="PTHR19271:SF16">
    <property type="entry name" value="CYTOCHROME B"/>
    <property type="match status" value="1"/>
</dbReference>
<comment type="function">
    <text evidence="1 19">Component of the ubiquinol-cytochrome c reductase complex (complex III or cytochrome b-c1 complex) that is part of the mitochondrial respiratory chain. The b-c1 complex mediates electron transfer from ubiquinol to cytochrome c. Contributes to the generation of a proton gradient across the mitochondrial membrane that is then used for ATP synthesis.</text>
</comment>
<dbReference type="Gene3D" id="1.20.810.10">
    <property type="entry name" value="Cytochrome Bc1 Complex, Chain C"/>
    <property type="match status" value="1"/>
</dbReference>
<dbReference type="InterPro" id="IPR005797">
    <property type="entry name" value="Cyt_b/b6_N"/>
</dbReference>
<evidence type="ECO:0000256" key="11">
    <source>
        <dbReference type="ARBA" id="ARBA00022982"/>
    </source>
</evidence>
<dbReference type="PROSITE" id="PS51003">
    <property type="entry name" value="CYTB_CTER"/>
    <property type="match status" value="1"/>
</dbReference>
<dbReference type="InterPro" id="IPR030689">
    <property type="entry name" value="Cytochrome_b"/>
</dbReference>
<dbReference type="Pfam" id="PF00033">
    <property type="entry name" value="Cytochrome_B"/>
    <property type="match status" value="1"/>
</dbReference>
<feature type="transmembrane region" description="Helical" evidence="19">
    <location>
        <begin position="113"/>
        <end position="136"/>
    </location>
</feature>
<evidence type="ECO:0000256" key="10">
    <source>
        <dbReference type="ARBA" id="ARBA00022792"/>
    </source>
</evidence>
<comment type="subcellular location">
    <subcellularLocation>
        <location evidence="2">Mitochondrion inner membrane</location>
        <topology evidence="2">Multi-pass membrane protein</topology>
    </subcellularLocation>
</comment>
<gene>
    <name evidence="22" type="primary">cytb</name>
</gene>
<evidence type="ECO:0000259" key="20">
    <source>
        <dbReference type="PROSITE" id="PS51002"/>
    </source>
</evidence>
<feature type="transmembrane region" description="Helical" evidence="19">
    <location>
        <begin position="226"/>
        <end position="247"/>
    </location>
</feature>
<keyword evidence="5 19" id="KW-0813">Transport</keyword>
<evidence type="ECO:0000256" key="13">
    <source>
        <dbReference type="ARBA" id="ARBA00023004"/>
    </source>
</evidence>
<evidence type="ECO:0000256" key="3">
    <source>
        <dbReference type="ARBA" id="ARBA00011649"/>
    </source>
</evidence>
<evidence type="ECO:0000256" key="2">
    <source>
        <dbReference type="ARBA" id="ARBA00004448"/>
    </source>
</evidence>
<feature type="binding site" description="axial binding residue" evidence="18">
    <location>
        <position position="185"/>
    </location>
    <ligand>
        <name>heme b</name>
        <dbReference type="ChEBI" id="CHEBI:60344"/>
        <label>b562</label>
    </ligand>
    <ligandPart>
        <name>Fe</name>
        <dbReference type="ChEBI" id="CHEBI:18248"/>
    </ligandPart>
</feature>
<feature type="domain" description="Cytochrome b/b6 C-terminal region profile" evidence="21">
    <location>
        <begin position="213"/>
        <end position="381"/>
    </location>
</feature>
<evidence type="ECO:0000259" key="21">
    <source>
        <dbReference type="PROSITE" id="PS51003"/>
    </source>
</evidence>
<keyword evidence="9 18" id="KW-0479">Metal-binding</keyword>
<dbReference type="InterPro" id="IPR048259">
    <property type="entry name" value="Cytochrome_b_N_euk/bac"/>
</dbReference>
<dbReference type="PANTHER" id="PTHR19271">
    <property type="entry name" value="CYTOCHROME B"/>
    <property type="match status" value="1"/>
</dbReference>
<evidence type="ECO:0000256" key="7">
    <source>
        <dbReference type="ARBA" id="ARBA00022660"/>
    </source>
</evidence>
<dbReference type="GO" id="GO:0016491">
    <property type="term" value="F:oxidoreductase activity"/>
    <property type="evidence" value="ECO:0007669"/>
    <property type="project" value="UniProtKB-UniRule"/>
</dbReference>
<comment type="similarity">
    <text evidence="19">Belongs to the cytochrome b family.</text>
</comment>
<dbReference type="EMBL" id="MT645078">
    <property type="protein sequence ID" value="QOE17510.1"/>
    <property type="molecule type" value="Genomic_DNA"/>
</dbReference>
<evidence type="ECO:0000256" key="12">
    <source>
        <dbReference type="ARBA" id="ARBA00022989"/>
    </source>
</evidence>
<feature type="binding site" description="axial binding residue" evidence="18">
    <location>
        <position position="86"/>
    </location>
    <ligand>
        <name>heme b</name>
        <dbReference type="ChEBI" id="CHEBI:60344"/>
        <label>b562</label>
    </ligand>
    <ligandPart>
        <name>Fe</name>
        <dbReference type="ChEBI" id="CHEBI:18248"/>
    </ligandPart>
</feature>
<dbReference type="RefSeq" id="YP_009945146.1">
    <property type="nucleotide sequence ID" value="NC_051484.1"/>
</dbReference>
<feature type="domain" description="Cytochrome b/b6 N-terminal region profile" evidence="20">
    <location>
        <begin position="4"/>
        <end position="212"/>
    </location>
</feature>
<feature type="transmembrane region" description="Helical" evidence="19">
    <location>
        <begin position="322"/>
        <end position="341"/>
    </location>
</feature>
<reference evidence="22" key="1">
    <citation type="journal article" date="2020" name="Mitochondrial DNA Part B Resour">
        <title>The complete mitogenome of Nomia chalybeata (Hymenoptera: Halictidae) and phylogenetic analysis.</title>
        <authorList>
            <person name="Li H."/>
            <person name="Lu H."/>
            <person name="Huang S."/>
            <person name="Fan X."/>
            <person name="Luo A."/>
            <person name="Huang D."/>
        </authorList>
    </citation>
    <scope>NUCLEOTIDE SEQUENCE</scope>
</reference>
<proteinExistence type="inferred from homology"/>
<keyword evidence="16 19" id="KW-0472">Membrane</keyword>
<dbReference type="Pfam" id="PF00032">
    <property type="entry name" value="Cytochrom_B_C"/>
    <property type="match status" value="1"/>
</dbReference>
<keyword evidence="15 19" id="KW-0496">Mitochondrion</keyword>
<feature type="binding site" description="axial binding residue" evidence="18">
    <location>
        <position position="100"/>
    </location>
    <ligand>
        <name>heme b</name>
        <dbReference type="ChEBI" id="CHEBI:60344"/>
        <label>b566</label>
    </ligand>
    <ligandPart>
        <name>Fe</name>
        <dbReference type="ChEBI" id="CHEBI:18248"/>
    </ligandPart>
</feature>
<keyword evidence="14" id="KW-0830">Ubiquinone</keyword>
<keyword evidence="7 19" id="KW-0679">Respiratory chain</keyword>
<feature type="binding site" evidence="17">
    <location>
        <position position="204"/>
    </location>
    <ligand>
        <name>a ubiquinone</name>
        <dbReference type="ChEBI" id="CHEBI:16389"/>
    </ligand>
</feature>
<feature type="transmembrane region" description="Helical" evidence="19">
    <location>
        <begin position="181"/>
        <end position="205"/>
    </location>
</feature>
<comment type="cofactor">
    <cofactor evidence="18">
        <name>heme</name>
        <dbReference type="ChEBI" id="CHEBI:30413"/>
    </cofactor>
    <text evidence="18">Binds 2 heme groups non-covalently.</text>
</comment>
<evidence type="ECO:0000256" key="18">
    <source>
        <dbReference type="PIRSR" id="PIRSR038885-2"/>
    </source>
</evidence>
<feature type="transmembrane region" description="Helical" evidence="19">
    <location>
        <begin position="353"/>
        <end position="375"/>
    </location>
</feature>
<evidence type="ECO:0000313" key="22">
    <source>
        <dbReference type="EMBL" id="QOE17510.1"/>
    </source>
</evidence>
<feature type="transmembrane region" description="Helical" evidence="19">
    <location>
        <begin position="291"/>
        <end position="310"/>
    </location>
</feature>
<organism evidence="22">
    <name type="scientific">Nomia chalybeata</name>
    <dbReference type="NCBI Taxonomy" id="2448184"/>
    <lineage>
        <taxon>Eukaryota</taxon>
        <taxon>Metazoa</taxon>
        <taxon>Ecdysozoa</taxon>
        <taxon>Arthropoda</taxon>
        <taxon>Hexapoda</taxon>
        <taxon>Insecta</taxon>
        <taxon>Pterygota</taxon>
        <taxon>Neoptera</taxon>
        <taxon>Endopterygota</taxon>
        <taxon>Hymenoptera</taxon>
        <taxon>Apocrita</taxon>
        <taxon>Aculeata</taxon>
        <taxon>Apoidea</taxon>
        <taxon>Anthophila</taxon>
        <taxon>Halictidae</taxon>
        <taxon>Nomiinae</taxon>
        <taxon>Nomia</taxon>
        <taxon>Acunomia</taxon>
    </lineage>
</organism>
<evidence type="ECO:0000256" key="17">
    <source>
        <dbReference type="PIRSR" id="PIRSR038885-1"/>
    </source>
</evidence>
<dbReference type="InterPro" id="IPR036150">
    <property type="entry name" value="Cyt_b/b6_C_sf"/>
</dbReference>
<dbReference type="SUPFAM" id="SSF81342">
    <property type="entry name" value="Transmembrane di-heme cytochromes"/>
    <property type="match status" value="1"/>
</dbReference>
<dbReference type="AlphaFoldDB" id="A0A7L8EYH5"/>
<evidence type="ECO:0000256" key="16">
    <source>
        <dbReference type="ARBA" id="ARBA00023136"/>
    </source>
</evidence>
<geneLocation type="mitochondrion" evidence="22"/>
<keyword evidence="10" id="KW-0999">Mitochondrion inner membrane</keyword>
<evidence type="ECO:0000256" key="9">
    <source>
        <dbReference type="ARBA" id="ARBA00022723"/>
    </source>
</evidence>
<comment type="cofactor">
    <cofactor evidence="19">
        <name>heme b</name>
        <dbReference type="ChEBI" id="CHEBI:60344"/>
    </cofactor>
    <text evidence="19">Binds 2 heme groups non-covalently.</text>
</comment>
<dbReference type="InterPro" id="IPR027387">
    <property type="entry name" value="Cytb/b6-like_sf"/>
</dbReference>
<feature type="binding site" description="axial binding residue" evidence="18">
    <location>
        <position position="199"/>
    </location>
    <ligand>
        <name>heme b</name>
        <dbReference type="ChEBI" id="CHEBI:60344"/>
        <label>b566</label>
    </ligand>
    <ligandPart>
        <name>Fe</name>
        <dbReference type="ChEBI" id="CHEBI:18248"/>
    </ligandPart>
</feature>
<comment type="subunit">
    <text evidence="3">The main subunits of complex b-c1 are: cytochrome b, cytochrome c1 and the Rieske protein.</text>
</comment>
<evidence type="ECO:0000256" key="6">
    <source>
        <dbReference type="ARBA" id="ARBA00022617"/>
    </source>
</evidence>
<feature type="transmembrane region" description="Helical" evidence="19">
    <location>
        <begin position="143"/>
        <end position="161"/>
    </location>
</feature>
<evidence type="ECO:0000256" key="15">
    <source>
        <dbReference type="ARBA" id="ARBA00023128"/>
    </source>
</evidence>
<evidence type="ECO:0000256" key="8">
    <source>
        <dbReference type="ARBA" id="ARBA00022692"/>
    </source>
</evidence>
<feature type="transmembrane region" description="Helical" evidence="19">
    <location>
        <begin position="32"/>
        <end position="59"/>
    </location>
</feature>
<accession>A0A7L8EYH5</accession>
<dbReference type="GO" id="GO:0045275">
    <property type="term" value="C:respiratory chain complex III"/>
    <property type="evidence" value="ECO:0007669"/>
    <property type="project" value="InterPro"/>
</dbReference>
<evidence type="ECO:0000256" key="1">
    <source>
        <dbReference type="ARBA" id="ARBA00002566"/>
    </source>
</evidence>
<name>A0A7L8EYH5_9HYME</name>
<keyword evidence="12 19" id="KW-1133">Transmembrane helix</keyword>
<dbReference type="InterPro" id="IPR016174">
    <property type="entry name" value="Di-haem_cyt_TM"/>
</dbReference>
<reference evidence="22" key="2">
    <citation type="submission" date="2020-06" db="EMBL/GenBank/DDBJ databases">
        <authorList>
            <person name="Li H.Y."/>
            <person name="Lu H.H."/>
            <person name="Fan X.D."/>
            <person name="Huang D.Y."/>
        </authorList>
    </citation>
    <scope>NUCLEOTIDE SEQUENCE</scope>
</reference>
<protein>
    <recommendedName>
        <fullName evidence="4 19">Cytochrome b</fullName>
    </recommendedName>
</protein>
<dbReference type="GO" id="GO:0008121">
    <property type="term" value="F:quinol-cytochrome-c reductase activity"/>
    <property type="evidence" value="ECO:0007669"/>
    <property type="project" value="InterPro"/>
</dbReference>
<dbReference type="PROSITE" id="PS51002">
    <property type="entry name" value="CYTB_NTER"/>
    <property type="match status" value="1"/>
</dbReference>
<feature type="transmembrane region" description="Helical" evidence="19">
    <location>
        <begin position="80"/>
        <end position="101"/>
    </location>
</feature>
<evidence type="ECO:0000256" key="5">
    <source>
        <dbReference type="ARBA" id="ARBA00022448"/>
    </source>
</evidence>
<keyword evidence="6 18" id="KW-0349">Heme</keyword>
<keyword evidence="13 18" id="KW-0408">Iron</keyword>
<dbReference type="GO" id="GO:0046872">
    <property type="term" value="F:metal ion binding"/>
    <property type="evidence" value="ECO:0007669"/>
    <property type="project" value="UniProtKB-UniRule"/>
</dbReference>
<evidence type="ECO:0000256" key="14">
    <source>
        <dbReference type="ARBA" id="ARBA00023075"/>
    </source>
</evidence>
<keyword evidence="11 19" id="KW-0249">Electron transport</keyword>
<dbReference type="GeneID" id="60235994"/>
<dbReference type="SUPFAM" id="SSF81648">
    <property type="entry name" value="a domain/subunit of cytochrome bc1 complex (Ubiquinol-cytochrome c reductase)"/>
    <property type="match status" value="1"/>
</dbReference>
<sequence length="381" mass="44994">MENFNKPMNKNPLLKIFSSSLLNLPTPSSISYMWNFGSILGLFLMIQIISGLFLSFHYCPSINLAFNSIIHIMKDVNMGWMMRLIHMNGASFFFLSMYIHVARGMYFFSYHLIKVWIIGIIILLMSMATAFLGYILPWGQMSFWGATVITNLLSAIPYLGQNLVEWIWGGFSINNATLNRFYSFHFILPIMILLLVILHLFFLHITCSHNSMGMSSMYYMLPFNPYFIIKDLFGYMIILMFFFIIFMKFPYMLGDPDNFILANPMITPEHIKPEWYFLFAYAILRSIPNKLGGVIFLLLSILILIILPMLNINNMNSCKFYYLNKILFWLFIMSFMMLTWLGKQIIEYPYTFLTQLFSILYFNYFFITPMLNLYWDKIIYN</sequence>
<evidence type="ECO:0000256" key="4">
    <source>
        <dbReference type="ARBA" id="ARBA00013531"/>
    </source>
</evidence>
<dbReference type="GO" id="GO:0005743">
    <property type="term" value="C:mitochondrial inner membrane"/>
    <property type="evidence" value="ECO:0007669"/>
    <property type="project" value="UniProtKB-SubCell"/>
</dbReference>
<dbReference type="InterPro" id="IPR005798">
    <property type="entry name" value="Cyt_b/b6_C"/>
</dbReference>